<evidence type="ECO:0000313" key="4">
    <source>
        <dbReference type="EMBL" id="VDM56089.1"/>
    </source>
</evidence>
<gene>
    <name evidence="4" type="ORF">ACOC_LOCUS4504</name>
</gene>
<evidence type="ECO:0000313" key="6">
    <source>
        <dbReference type="WBParaSite" id="ACOC_0000450301-mRNA-1"/>
    </source>
</evidence>
<dbReference type="OMA" id="MVHTATF"/>
<dbReference type="WBParaSite" id="ACOC_0000450301-mRNA-1">
    <property type="protein sequence ID" value="ACOC_0000450301-mRNA-1"/>
    <property type="gene ID" value="ACOC_0000450301"/>
</dbReference>
<organism evidence="6">
    <name type="scientific">Angiostrongylus costaricensis</name>
    <name type="common">Nematode worm</name>
    <dbReference type="NCBI Taxonomy" id="334426"/>
    <lineage>
        <taxon>Eukaryota</taxon>
        <taxon>Metazoa</taxon>
        <taxon>Ecdysozoa</taxon>
        <taxon>Nematoda</taxon>
        <taxon>Chromadorea</taxon>
        <taxon>Rhabditida</taxon>
        <taxon>Rhabditina</taxon>
        <taxon>Rhabditomorpha</taxon>
        <taxon>Strongyloidea</taxon>
        <taxon>Metastrongylidae</taxon>
        <taxon>Angiostrongylus</taxon>
    </lineage>
</organism>
<reference evidence="4 5" key="2">
    <citation type="submission" date="2018-11" db="EMBL/GenBank/DDBJ databases">
        <authorList>
            <consortium name="Pathogen Informatics"/>
        </authorList>
    </citation>
    <scope>NUCLEOTIDE SEQUENCE [LARGE SCALE GENOMIC DNA]</scope>
    <source>
        <strain evidence="4 5">Costa Rica</strain>
    </source>
</reference>
<dbReference type="GO" id="GO:0030866">
    <property type="term" value="P:cortical actin cytoskeleton organization"/>
    <property type="evidence" value="ECO:0007669"/>
    <property type="project" value="TreeGrafter"/>
</dbReference>
<accession>A0A0R3PJ94</accession>
<protein>
    <submittedName>
        <fullName evidence="6">FH2 domain-containing protein</fullName>
    </submittedName>
</protein>
<feature type="coiled-coil region" evidence="2">
    <location>
        <begin position="179"/>
        <end position="227"/>
    </location>
</feature>
<evidence type="ECO:0000256" key="2">
    <source>
        <dbReference type="SAM" id="Coils"/>
    </source>
</evidence>
<dbReference type="InterPro" id="IPR042201">
    <property type="entry name" value="FH2_Formin_sf"/>
</dbReference>
<evidence type="ECO:0000259" key="3">
    <source>
        <dbReference type="PROSITE" id="PS51444"/>
    </source>
</evidence>
<dbReference type="InterPro" id="IPR043592">
    <property type="entry name" value="FMNL_animal"/>
</dbReference>
<keyword evidence="2" id="KW-0175">Coiled coil</keyword>
<dbReference type="Proteomes" id="UP000267027">
    <property type="component" value="Unassembled WGS sequence"/>
</dbReference>
<dbReference type="AlphaFoldDB" id="A0A0R3PJ94"/>
<dbReference type="PANTHER" id="PTHR45857:SF8">
    <property type="entry name" value="FORMIN-HOMOLOGY AND ZINC FINGER DOMAINS PROTEIN 1"/>
    <property type="match status" value="1"/>
</dbReference>
<name>A0A0R3PJ94_ANGCS</name>
<dbReference type="PANTHER" id="PTHR45857">
    <property type="entry name" value="FORMIN-LIKE PROTEIN"/>
    <property type="match status" value="1"/>
</dbReference>
<dbReference type="EMBL" id="UYYA01003818">
    <property type="protein sequence ID" value="VDM56089.1"/>
    <property type="molecule type" value="Genomic_DNA"/>
</dbReference>
<dbReference type="GO" id="GO:0016477">
    <property type="term" value="P:cell migration"/>
    <property type="evidence" value="ECO:0007669"/>
    <property type="project" value="TreeGrafter"/>
</dbReference>
<sequence length="274" mass="30893">MTVLPVDRASLVLEAVPSAADVERIRRFTAAHPNSQWTEAEQFVIDLAAIERAEEKLTVMVHTATFDDGINAINEQLNAYSTAAKLVQESEQLRLILQAILTLLNHLNGTSLDEKVVVGFCTSQLSEVCSAQLADGSSVLQTLTEFIRDRAPYASDAAELVEPLNEAAKVSFLSIYESLLRLDENNQRVQVELEQLDFEHPVLALRLSEMRQRLEEMADKLVRVKDQVLLMLAYMGEALPRTESDFRPELYLQKLCSFLMSLRLRQTEDVEVEN</sequence>
<feature type="domain" description="FH2" evidence="3">
    <location>
        <begin position="1"/>
        <end position="274"/>
    </location>
</feature>
<dbReference type="SUPFAM" id="SSF101447">
    <property type="entry name" value="Formin homology 2 domain (FH2 domain)"/>
    <property type="match status" value="1"/>
</dbReference>
<dbReference type="GO" id="GO:0008360">
    <property type="term" value="P:regulation of cell shape"/>
    <property type="evidence" value="ECO:0007669"/>
    <property type="project" value="TreeGrafter"/>
</dbReference>
<dbReference type="GO" id="GO:0051015">
    <property type="term" value="F:actin filament binding"/>
    <property type="evidence" value="ECO:0007669"/>
    <property type="project" value="TreeGrafter"/>
</dbReference>
<dbReference type="PROSITE" id="PS51444">
    <property type="entry name" value="FH2"/>
    <property type="match status" value="1"/>
</dbReference>
<dbReference type="InterPro" id="IPR015425">
    <property type="entry name" value="FH2_Formin"/>
</dbReference>
<dbReference type="Pfam" id="PF02181">
    <property type="entry name" value="FH2"/>
    <property type="match status" value="1"/>
</dbReference>
<proteinExistence type="inferred from homology"/>
<evidence type="ECO:0000256" key="1">
    <source>
        <dbReference type="ARBA" id="ARBA00023449"/>
    </source>
</evidence>
<dbReference type="GO" id="GO:0005829">
    <property type="term" value="C:cytosol"/>
    <property type="evidence" value="ECO:0007669"/>
    <property type="project" value="TreeGrafter"/>
</dbReference>
<dbReference type="Gene3D" id="1.20.58.2220">
    <property type="entry name" value="Formin, FH2 domain"/>
    <property type="match status" value="1"/>
</dbReference>
<reference evidence="6" key="1">
    <citation type="submission" date="2017-02" db="UniProtKB">
        <authorList>
            <consortium name="WormBaseParasite"/>
        </authorList>
    </citation>
    <scope>IDENTIFICATION</scope>
</reference>
<evidence type="ECO:0000313" key="5">
    <source>
        <dbReference type="Proteomes" id="UP000267027"/>
    </source>
</evidence>
<dbReference type="STRING" id="334426.A0A0R3PJ94"/>
<keyword evidence="5" id="KW-1185">Reference proteome</keyword>
<comment type="similarity">
    <text evidence="1">Belongs to the formin homology family.</text>
</comment>
<dbReference type="OrthoDB" id="1668162at2759"/>